<dbReference type="PaxDb" id="2850-Phatr31942"/>
<evidence type="ECO:0008006" key="7">
    <source>
        <dbReference type="Google" id="ProtNLM"/>
    </source>
</evidence>
<reference evidence="5 6" key="1">
    <citation type="journal article" date="2008" name="Nature">
        <title>The Phaeodactylum genome reveals the evolutionary history of diatom genomes.</title>
        <authorList>
            <person name="Bowler C."/>
            <person name="Allen A.E."/>
            <person name="Badger J.H."/>
            <person name="Grimwood J."/>
            <person name="Jabbari K."/>
            <person name="Kuo A."/>
            <person name="Maheswari U."/>
            <person name="Martens C."/>
            <person name="Maumus F."/>
            <person name="Otillar R.P."/>
            <person name="Rayko E."/>
            <person name="Salamov A."/>
            <person name="Vandepoele K."/>
            <person name="Beszteri B."/>
            <person name="Gruber A."/>
            <person name="Heijde M."/>
            <person name="Katinka M."/>
            <person name="Mock T."/>
            <person name="Valentin K."/>
            <person name="Verret F."/>
            <person name="Berges J.A."/>
            <person name="Brownlee C."/>
            <person name="Cadoret J.P."/>
            <person name="Chiovitti A."/>
            <person name="Choi C.J."/>
            <person name="Coesel S."/>
            <person name="De Martino A."/>
            <person name="Detter J.C."/>
            <person name="Durkin C."/>
            <person name="Falciatore A."/>
            <person name="Fournet J."/>
            <person name="Haruta M."/>
            <person name="Huysman M.J."/>
            <person name="Jenkins B.D."/>
            <person name="Jiroutova K."/>
            <person name="Jorgensen R.E."/>
            <person name="Joubert Y."/>
            <person name="Kaplan A."/>
            <person name="Kroger N."/>
            <person name="Kroth P.G."/>
            <person name="La Roche J."/>
            <person name="Lindquist E."/>
            <person name="Lommer M."/>
            <person name="Martin-Jezequel V."/>
            <person name="Lopez P.J."/>
            <person name="Lucas S."/>
            <person name="Mangogna M."/>
            <person name="McGinnis K."/>
            <person name="Medlin L.K."/>
            <person name="Montsant A."/>
            <person name="Oudot-Le Secq M.P."/>
            <person name="Napoli C."/>
            <person name="Obornik M."/>
            <person name="Parker M.S."/>
            <person name="Petit J.L."/>
            <person name="Porcel B.M."/>
            <person name="Poulsen N."/>
            <person name="Robison M."/>
            <person name="Rychlewski L."/>
            <person name="Rynearson T.A."/>
            <person name="Schmutz J."/>
            <person name="Shapiro H."/>
            <person name="Siaut M."/>
            <person name="Stanley M."/>
            <person name="Sussman M.R."/>
            <person name="Taylor A.R."/>
            <person name="Vardi A."/>
            <person name="von Dassow P."/>
            <person name="Vyverman W."/>
            <person name="Willis A."/>
            <person name="Wyrwicz L.S."/>
            <person name="Rokhsar D.S."/>
            <person name="Weissenbach J."/>
            <person name="Armbrust E.V."/>
            <person name="Green B.R."/>
            <person name="Van de Peer Y."/>
            <person name="Grigoriev I.V."/>
        </authorList>
    </citation>
    <scope>NUCLEOTIDE SEQUENCE [LARGE SCALE GENOMIC DNA]</scope>
    <source>
        <strain evidence="5 6">CCAP 1055/1</strain>
    </source>
</reference>
<dbReference type="SUPFAM" id="SSF47954">
    <property type="entry name" value="Cyclin-like"/>
    <property type="match status" value="2"/>
</dbReference>
<accession>B7FPS2</accession>
<gene>
    <name evidence="5" type="primary">dsCYC1</name>
    <name evidence="5" type="ORF">PHATRDRAFT_31942</name>
</gene>
<dbReference type="SMART" id="SM01332">
    <property type="entry name" value="Cyclin_C"/>
    <property type="match status" value="1"/>
</dbReference>
<dbReference type="InterPro" id="IPR039361">
    <property type="entry name" value="Cyclin"/>
</dbReference>
<evidence type="ECO:0000259" key="3">
    <source>
        <dbReference type="SMART" id="SM00385"/>
    </source>
</evidence>
<dbReference type="Gene3D" id="1.10.472.10">
    <property type="entry name" value="Cyclin-like"/>
    <property type="match status" value="2"/>
</dbReference>
<reference evidence="6" key="2">
    <citation type="submission" date="2008-08" db="EMBL/GenBank/DDBJ databases">
        <authorList>
            <consortium name="Diatom Consortium"/>
            <person name="Grigoriev I."/>
            <person name="Grimwood J."/>
            <person name="Kuo A."/>
            <person name="Otillar R.P."/>
            <person name="Salamov A."/>
            <person name="Detter J.C."/>
            <person name="Lindquist E."/>
            <person name="Shapiro H."/>
            <person name="Lucas S."/>
            <person name="Glavina del Rio T."/>
            <person name="Pitluck S."/>
            <person name="Rokhsar D."/>
            <person name="Bowler C."/>
        </authorList>
    </citation>
    <scope>GENOME REANNOTATION</scope>
    <source>
        <strain evidence="6">CCAP 1055/1</strain>
    </source>
</reference>
<feature type="domain" description="Cyclin C-terminal" evidence="4">
    <location>
        <begin position="177"/>
        <end position="293"/>
    </location>
</feature>
<proteinExistence type="inferred from homology"/>
<dbReference type="InterPro" id="IPR006671">
    <property type="entry name" value="Cyclin_N"/>
</dbReference>
<dbReference type="Proteomes" id="UP000000759">
    <property type="component" value="Chromosome 1"/>
</dbReference>
<dbReference type="HOGENOM" id="CLU_067459_1_0_1"/>
<keyword evidence="6" id="KW-1185">Reference proteome</keyword>
<dbReference type="InParanoid" id="B7FPS2"/>
<feature type="domain" description="Cyclin-like" evidence="3">
    <location>
        <begin position="84"/>
        <end position="168"/>
    </location>
</feature>
<dbReference type="CDD" id="cd20537">
    <property type="entry name" value="CYCLIN_CCNO-like_rpt2"/>
    <property type="match status" value="1"/>
</dbReference>
<dbReference type="Pfam" id="PF00134">
    <property type="entry name" value="Cyclin_N"/>
    <property type="match status" value="1"/>
</dbReference>
<comment type="similarity">
    <text evidence="2">Belongs to the cyclin family.</text>
</comment>
<feature type="domain" description="Cyclin-like" evidence="3">
    <location>
        <begin position="181"/>
        <end position="263"/>
    </location>
</feature>
<organism evidence="5 6">
    <name type="scientific">Phaeodactylum tricornutum (strain CCAP 1055/1)</name>
    <dbReference type="NCBI Taxonomy" id="556484"/>
    <lineage>
        <taxon>Eukaryota</taxon>
        <taxon>Sar</taxon>
        <taxon>Stramenopiles</taxon>
        <taxon>Ochrophyta</taxon>
        <taxon>Bacillariophyta</taxon>
        <taxon>Bacillariophyceae</taxon>
        <taxon>Bacillariophycidae</taxon>
        <taxon>Naviculales</taxon>
        <taxon>Phaeodactylaceae</taxon>
        <taxon>Phaeodactylum</taxon>
    </lineage>
</organism>
<protein>
    <recommendedName>
        <fullName evidence="7">Cyclin-like domain-containing protein</fullName>
    </recommendedName>
</protein>
<dbReference type="FunFam" id="1.10.472.10:FF:000093">
    <property type="entry name" value="Predicted protein"/>
    <property type="match status" value="1"/>
</dbReference>
<dbReference type="PANTHER" id="PTHR10177">
    <property type="entry name" value="CYCLINS"/>
    <property type="match status" value="1"/>
</dbReference>
<dbReference type="InterPro" id="IPR004367">
    <property type="entry name" value="Cyclin_C-dom"/>
</dbReference>
<dbReference type="OMA" id="HENARDE"/>
<sequence length="330" mass="37646">MVHSNDPLLSLRMKCAVGLSMNPHNHENARDEVSAMLDQERFYQCGDYLGRRNVRKNEKSGTSVRSVSEENEVLDGVCREKMCEWSYRVCEHFNTNREIVAIAMKFLDRFIDHCSCDRNAFKLAAMTTLYMATKLFNPKQIPIGSLADLSRGEFENSNIAEMELVILKTLDWRLNPPTVLSFINRFHSLLCIEEVSTAKDTHRRATFFAELSVYDYSLVTENASLLAIASLLNAFEGLEDPCFADVLHTNLNELVQCQLSLVVDVLAVEKVQSRLWYLYSCSAQVKADGIIPLRVCQERQQRHEAKIHPSGKDEALMDSPISVNLHERYC</sequence>
<dbReference type="EMBL" id="CM000605">
    <property type="protein sequence ID" value="EEC51223.1"/>
    <property type="molecule type" value="Genomic_DNA"/>
</dbReference>
<dbReference type="eggNOG" id="KOG0655">
    <property type="taxonomic scope" value="Eukaryota"/>
</dbReference>
<dbReference type="RefSeq" id="XP_002176760.1">
    <property type="nucleotide sequence ID" value="XM_002176724.1"/>
</dbReference>
<name>B7FPS2_PHATC</name>
<evidence type="ECO:0000256" key="2">
    <source>
        <dbReference type="RuleBase" id="RU000383"/>
    </source>
</evidence>
<dbReference type="AlphaFoldDB" id="B7FPS2"/>
<dbReference type="STRING" id="556484.B7FPS2"/>
<evidence type="ECO:0000259" key="4">
    <source>
        <dbReference type="SMART" id="SM01332"/>
    </source>
</evidence>
<dbReference type="OrthoDB" id="39037at2759"/>
<keyword evidence="1 2" id="KW-0195">Cyclin</keyword>
<dbReference type="KEGG" id="pti:PHATRDRAFT_31942"/>
<dbReference type="SMART" id="SM00385">
    <property type="entry name" value="CYCLIN"/>
    <property type="match status" value="2"/>
</dbReference>
<dbReference type="GeneID" id="7196501"/>
<evidence type="ECO:0000256" key="1">
    <source>
        <dbReference type="ARBA" id="ARBA00023127"/>
    </source>
</evidence>
<dbReference type="InterPro" id="IPR013763">
    <property type="entry name" value="Cyclin-like_dom"/>
</dbReference>
<evidence type="ECO:0000313" key="6">
    <source>
        <dbReference type="Proteomes" id="UP000000759"/>
    </source>
</evidence>
<evidence type="ECO:0000313" key="5">
    <source>
        <dbReference type="EMBL" id="EEC51223.1"/>
    </source>
</evidence>
<dbReference type="Pfam" id="PF02984">
    <property type="entry name" value="Cyclin_C"/>
    <property type="match status" value="1"/>
</dbReference>
<dbReference type="InterPro" id="IPR036915">
    <property type="entry name" value="Cyclin-like_sf"/>
</dbReference>